<feature type="chain" id="PRO_5046171408" evidence="1">
    <location>
        <begin position="20"/>
        <end position="268"/>
    </location>
</feature>
<reference evidence="2 3" key="1">
    <citation type="submission" date="2019-07" db="EMBL/GenBank/DDBJ databases">
        <title>Genomic Encyclopedia of Archaeal and Bacterial Type Strains, Phase II (KMG-II): from individual species to whole genera.</title>
        <authorList>
            <person name="Goeker M."/>
        </authorList>
    </citation>
    <scope>NUCLEOTIDE SEQUENCE [LARGE SCALE GENOMIC DNA]</scope>
    <source>
        <strain evidence="2 3">DSM 14571</strain>
    </source>
</reference>
<evidence type="ECO:0000256" key="1">
    <source>
        <dbReference type="SAM" id="SignalP"/>
    </source>
</evidence>
<gene>
    <name evidence="2" type="ORF">LX74_00504</name>
</gene>
<dbReference type="Gene3D" id="2.40.50.120">
    <property type="match status" value="1"/>
</dbReference>
<keyword evidence="3" id="KW-1185">Reference proteome</keyword>
<dbReference type="EMBL" id="VNHK01000002">
    <property type="protein sequence ID" value="TYO93425.1"/>
    <property type="molecule type" value="Genomic_DNA"/>
</dbReference>
<accession>A0ABY3NJZ0</accession>
<protein>
    <submittedName>
        <fullName evidence="2">Uncharacterized protein</fullName>
    </submittedName>
</protein>
<dbReference type="InterPro" id="IPR008993">
    <property type="entry name" value="TIMP-like_OB-fold"/>
</dbReference>
<dbReference type="Proteomes" id="UP000324513">
    <property type="component" value="Unassembled WGS sequence"/>
</dbReference>
<evidence type="ECO:0000313" key="2">
    <source>
        <dbReference type="EMBL" id="TYO93425.1"/>
    </source>
</evidence>
<dbReference type="SUPFAM" id="SSF50242">
    <property type="entry name" value="TIMP-like"/>
    <property type="match status" value="1"/>
</dbReference>
<comment type="caution">
    <text evidence="2">The sequence shown here is derived from an EMBL/GenBank/DDBJ whole genome shotgun (WGS) entry which is preliminary data.</text>
</comment>
<dbReference type="PROSITE" id="PS51257">
    <property type="entry name" value="PROKAR_LIPOPROTEIN"/>
    <property type="match status" value="1"/>
</dbReference>
<feature type="signal peptide" evidence="1">
    <location>
        <begin position="1"/>
        <end position="19"/>
    </location>
</feature>
<evidence type="ECO:0000313" key="3">
    <source>
        <dbReference type="Proteomes" id="UP000324513"/>
    </source>
</evidence>
<organism evidence="2 3">
    <name type="scientific">Elizabethkingia miricola</name>
    <name type="common">Chryseobacterium miricola</name>
    <dbReference type="NCBI Taxonomy" id="172045"/>
    <lineage>
        <taxon>Bacteria</taxon>
        <taxon>Pseudomonadati</taxon>
        <taxon>Bacteroidota</taxon>
        <taxon>Flavobacteriia</taxon>
        <taxon>Flavobacteriales</taxon>
        <taxon>Weeksellaceae</taxon>
        <taxon>Elizabethkingia</taxon>
    </lineage>
</organism>
<sequence length="268" mass="31220">MMKKLILFFLVFLSGWSYACVCMIIPNPVDQFNDYDFIANITITDTDIAPKGYDKQYYIANIKINKLYKGRNVKQLFVDGSLWKKIGEKSVRSGSMTSCSFQVIPGENYIVFANLKTGKYTIGICNPHYIRKGVYWDQYNRVKETLDFVEKNKISSELLNNYEVVKKNRQKGDYSRFDQFNNIDAKNKFAVFEIENNAEGSITNGKIIRGFGNNYLDSKLLENLMESYKVKNRSSDEVSVTIEKKIFFLYYYPKRKKNQTSIISDFIL</sequence>
<keyword evidence="1" id="KW-0732">Signal</keyword>
<name>A0ABY3NJZ0_ELIMR</name>
<proteinExistence type="predicted"/>